<dbReference type="PANTHER" id="PTHR46807">
    <property type="entry name" value="TRANSCRIPTION FACTOR PIF3"/>
    <property type="match status" value="1"/>
</dbReference>
<dbReference type="OrthoDB" id="690068at2759"/>
<dbReference type="GO" id="GO:0003700">
    <property type="term" value="F:DNA-binding transcription factor activity"/>
    <property type="evidence" value="ECO:0007669"/>
    <property type="project" value="InterPro"/>
</dbReference>
<sequence length="306" mass="34007">MLRDFAKSSFQIRRCGDVAEVVLGFVPSCAAQEATYSNSVRLGTHDDKCVFQVQLPESVSAKNQTIPVNNNVPPDEESKAFGDEDESNKRNLTTGLSTAPSVAFSSGSPGASSDSMSSPKRSYDESEDFTHLSDSVEEEPVMRSERSGGAKRRRSSEVHNSSERRRREKINEKMRVLQDLLPNCNKVDKASMLEEAIEYLKTLQFQLQTMSMGWLLPSMMFMGRMRQLPPYQFAPMDPPPQPQFLNTSPMMQGRPSMSVPLPPFFNPLFGMPSSSSSTQSVPVTNPFEQLGCGLFSQSNSKNHSQL</sequence>
<dbReference type="GO" id="GO:0010017">
    <property type="term" value="P:red or far-red light signaling pathway"/>
    <property type="evidence" value="ECO:0007669"/>
    <property type="project" value="UniProtKB-ARBA"/>
</dbReference>
<proteinExistence type="predicted"/>
<dbReference type="Gene3D" id="4.10.280.10">
    <property type="entry name" value="Helix-loop-helix DNA-binding domain"/>
    <property type="match status" value="1"/>
</dbReference>
<evidence type="ECO:0000256" key="1">
    <source>
        <dbReference type="ARBA" id="ARBA00004123"/>
    </source>
</evidence>
<dbReference type="GO" id="GO:0005634">
    <property type="term" value="C:nucleus"/>
    <property type="evidence" value="ECO:0007669"/>
    <property type="project" value="UniProtKB-SubCell"/>
</dbReference>
<name>A0A7J7CHB3_TRIWF</name>
<dbReference type="Pfam" id="PF00010">
    <property type="entry name" value="HLH"/>
    <property type="match status" value="1"/>
</dbReference>
<dbReference type="AlphaFoldDB" id="A0A7J7CHB3"/>
<feature type="domain" description="BHLH" evidence="6">
    <location>
        <begin position="154"/>
        <end position="203"/>
    </location>
</feature>
<evidence type="ECO:0000313" key="7">
    <source>
        <dbReference type="EMBL" id="KAF5733419.1"/>
    </source>
</evidence>
<evidence type="ECO:0000256" key="4">
    <source>
        <dbReference type="ARBA" id="ARBA00023242"/>
    </source>
</evidence>
<dbReference type="PROSITE" id="PS50888">
    <property type="entry name" value="BHLH"/>
    <property type="match status" value="1"/>
</dbReference>
<dbReference type="Proteomes" id="UP000593562">
    <property type="component" value="Unassembled WGS sequence"/>
</dbReference>
<keyword evidence="8" id="KW-1185">Reference proteome</keyword>
<dbReference type="FunCoup" id="A0A7J7CHB3">
    <property type="interactions" value="51"/>
</dbReference>
<evidence type="ECO:0000256" key="3">
    <source>
        <dbReference type="ARBA" id="ARBA00023163"/>
    </source>
</evidence>
<dbReference type="FunFam" id="4.10.280.10:FF:000004">
    <property type="entry name" value="Basic helix-loop-helix transcription factor"/>
    <property type="match status" value="1"/>
</dbReference>
<evidence type="ECO:0000259" key="6">
    <source>
        <dbReference type="PROSITE" id="PS50888"/>
    </source>
</evidence>
<dbReference type="SUPFAM" id="SSF47459">
    <property type="entry name" value="HLH, helix-loop-helix DNA-binding domain"/>
    <property type="match status" value="1"/>
</dbReference>
<accession>A0A7J7CHB3</accession>
<keyword evidence="4" id="KW-0539">Nucleus</keyword>
<comment type="subcellular location">
    <subcellularLocation>
        <location evidence="1">Nucleus</location>
    </subcellularLocation>
</comment>
<keyword evidence="3" id="KW-0804">Transcription</keyword>
<feature type="region of interest" description="Disordered" evidence="5">
    <location>
        <begin position="62"/>
        <end position="171"/>
    </location>
</feature>
<evidence type="ECO:0000313" key="8">
    <source>
        <dbReference type="Proteomes" id="UP000593562"/>
    </source>
</evidence>
<gene>
    <name evidence="7" type="ORF">HS088_TW17G00962</name>
</gene>
<comment type="caution">
    <text evidence="7">The sequence shown here is derived from an EMBL/GenBank/DDBJ whole genome shotgun (WGS) entry which is preliminary data.</text>
</comment>
<dbReference type="EMBL" id="JAAARO010000017">
    <property type="protein sequence ID" value="KAF5733419.1"/>
    <property type="molecule type" value="Genomic_DNA"/>
</dbReference>
<dbReference type="InParanoid" id="A0A7J7CHB3"/>
<protein>
    <submittedName>
        <fullName evidence="7">Transcription factor PIF3-like</fullName>
    </submittedName>
</protein>
<dbReference type="PANTHER" id="PTHR46807:SF1">
    <property type="entry name" value="TRANSCRIPTION FACTOR PIF3"/>
    <property type="match status" value="1"/>
</dbReference>
<organism evidence="7 8">
    <name type="scientific">Tripterygium wilfordii</name>
    <name type="common">Thunder God vine</name>
    <dbReference type="NCBI Taxonomy" id="458696"/>
    <lineage>
        <taxon>Eukaryota</taxon>
        <taxon>Viridiplantae</taxon>
        <taxon>Streptophyta</taxon>
        <taxon>Embryophyta</taxon>
        <taxon>Tracheophyta</taxon>
        <taxon>Spermatophyta</taxon>
        <taxon>Magnoliopsida</taxon>
        <taxon>eudicotyledons</taxon>
        <taxon>Gunneridae</taxon>
        <taxon>Pentapetalae</taxon>
        <taxon>rosids</taxon>
        <taxon>fabids</taxon>
        <taxon>Celastrales</taxon>
        <taxon>Celastraceae</taxon>
        <taxon>Tripterygium</taxon>
    </lineage>
</organism>
<feature type="compositionally biased region" description="Basic and acidic residues" evidence="5">
    <location>
        <begin position="121"/>
        <end position="131"/>
    </location>
</feature>
<dbReference type="CDD" id="cd11445">
    <property type="entry name" value="bHLH_AtPIF_like"/>
    <property type="match status" value="1"/>
</dbReference>
<reference evidence="7 8" key="1">
    <citation type="journal article" date="2020" name="Nat. Commun.">
        <title>Genome of Tripterygium wilfordii and identification of cytochrome P450 involved in triptolide biosynthesis.</title>
        <authorList>
            <person name="Tu L."/>
            <person name="Su P."/>
            <person name="Zhang Z."/>
            <person name="Gao L."/>
            <person name="Wang J."/>
            <person name="Hu T."/>
            <person name="Zhou J."/>
            <person name="Zhang Y."/>
            <person name="Zhao Y."/>
            <person name="Liu Y."/>
            <person name="Song Y."/>
            <person name="Tong Y."/>
            <person name="Lu Y."/>
            <person name="Yang J."/>
            <person name="Xu C."/>
            <person name="Jia M."/>
            <person name="Peters R.J."/>
            <person name="Huang L."/>
            <person name="Gao W."/>
        </authorList>
    </citation>
    <scope>NUCLEOTIDE SEQUENCE [LARGE SCALE GENOMIC DNA]</scope>
    <source>
        <strain evidence="8">cv. XIE 37</strain>
        <tissue evidence="7">Leaf</tissue>
    </source>
</reference>
<dbReference type="InterPro" id="IPR044273">
    <property type="entry name" value="PIF3-like"/>
</dbReference>
<feature type="compositionally biased region" description="Polar residues" evidence="5">
    <location>
        <begin position="62"/>
        <end position="72"/>
    </location>
</feature>
<evidence type="ECO:0000256" key="2">
    <source>
        <dbReference type="ARBA" id="ARBA00023015"/>
    </source>
</evidence>
<dbReference type="GO" id="GO:0046983">
    <property type="term" value="F:protein dimerization activity"/>
    <property type="evidence" value="ECO:0007669"/>
    <property type="project" value="InterPro"/>
</dbReference>
<feature type="compositionally biased region" description="Low complexity" evidence="5">
    <location>
        <begin position="99"/>
        <end position="119"/>
    </location>
</feature>
<keyword evidence="2" id="KW-0805">Transcription regulation</keyword>
<feature type="compositionally biased region" description="Basic and acidic residues" evidence="5">
    <location>
        <begin position="155"/>
        <end position="171"/>
    </location>
</feature>
<evidence type="ECO:0000256" key="5">
    <source>
        <dbReference type="SAM" id="MobiDB-lite"/>
    </source>
</evidence>
<dbReference type="InterPro" id="IPR047265">
    <property type="entry name" value="PIF1-like_bHLH"/>
</dbReference>
<dbReference type="SMART" id="SM00353">
    <property type="entry name" value="HLH"/>
    <property type="match status" value="1"/>
</dbReference>
<dbReference type="InterPro" id="IPR011598">
    <property type="entry name" value="bHLH_dom"/>
</dbReference>
<dbReference type="InterPro" id="IPR036638">
    <property type="entry name" value="HLH_DNA-bd_sf"/>
</dbReference>